<dbReference type="GO" id="GO:0006633">
    <property type="term" value="P:fatty acid biosynthetic process"/>
    <property type="evidence" value="ECO:0007669"/>
    <property type="project" value="InterPro"/>
</dbReference>
<protein>
    <recommendedName>
        <fullName evidence="2">FAE domain-containing protein</fullName>
    </recommendedName>
</protein>
<dbReference type="Proteomes" id="UP001419268">
    <property type="component" value="Unassembled WGS sequence"/>
</dbReference>
<dbReference type="PANTHER" id="PTHR31561">
    <property type="entry name" value="3-KETOACYL-COA SYNTHASE"/>
    <property type="match status" value="1"/>
</dbReference>
<evidence type="ECO:0000256" key="1">
    <source>
        <dbReference type="ARBA" id="ARBA00023315"/>
    </source>
</evidence>
<dbReference type="Pfam" id="PF08392">
    <property type="entry name" value="FAE1_CUT1_RppA"/>
    <property type="match status" value="1"/>
</dbReference>
<gene>
    <name evidence="3" type="ORF">Scep_006380</name>
</gene>
<feature type="domain" description="FAE" evidence="2">
    <location>
        <begin position="1"/>
        <end position="129"/>
    </location>
</feature>
<dbReference type="AlphaFoldDB" id="A0AAP0PK09"/>
<dbReference type="SUPFAM" id="SSF53901">
    <property type="entry name" value="Thiolase-like"/>
    <property type="match status" value="1"/>
</dbReference>
<accession>A0AAP0PK09</accession>
<dbReference type="GO" id="GO:0016747">
    <property type="term" value="F:acyltransferase activity, transferring groups other than amino-acyl groups"/>
    <property type="evidence" value="ECO:0007669"/>
    <property type="project" value="InterPro"/>
</dbReference>
<evidence type="ECO:0000313" key="4">
    <source>
        <dbReference type="Proteomes" id="UP001419268"/>
    </source>
</evidence>
<dbReference type="InterPro" id="IPR016039">
    <property type="entry name" value="Thiolase-like"/>
</dbReference>
<keyword evidence="1" id="KW-0808">Transferase</keyword>
<name>A0AAP0PK09_9MAGN</name>
<evidence type="ECO:0000259" key="2">
    <source>
        <dbReference type="Pfam" id="PF08392"/>
    </source>
</evidence>
<organism evidence="3 4">
    <name type="scientific">Stephania cephalantha</name>
    <dbReference type="NCBI Taxonomy" id="152367"/>
    <lineage>
        <taxon>Eukaryota</taxon>
        <taxon>Viridiplantae</taxon>
        <taxon>Streptophyta</taxon>
        <taxon>Embryophyta</taxon>
        <taxon>Tracheophyta</taxon>
        <taxon>Spermatophyta</taxon>
        <taxon>Magnoliopsida</taxon>
        <taxon>Ranunculales</taxon>
        <taxon>Menispermaceae</taxon>
        <taxon>Menispermoideae</taxon>
        <taxon>Cissampelideae</taxon>
        <taxon>Stephania</taxon>
    </lineage>
</organism>
<dbReference type="InterPro" id="IPR013601">
    <property type="entry name" value="FAE1_typ3_polyketide_synth"/>
</dbReference>
<reference evidence="3 4" key="1">
    <citation type="submission" date="2024-01" db="EMBL/GenBank/DDBJ databases">
        <title>Genome assemblies of Stephania.</title>
        <authorList>
            <person name="Yang L."/>
        </authorList>
    </citation>
    <scope>NUCLEOTIDE SEQUENCE [LARGE SCALE GENOMIC DNA]</scope>
    <source>
        <strain evidence="3">JXDWG</strain>
        <tissue evidence="3">Leaf</tissue>
    </source>
</reference>
<dbReference type="EMBL" id="JBBNAG010000003">
    <property type="protein sequence ID" value="KAK9147623.1"/>
    <property type="molecule type" value="Genomic_DNA"/>
</dbReference>
<proteinExistence type="predicted"/>
<evidence type="ECO:0000313" key="3">
    <source>
        <dbReference type="EMBL" id="KAK9147623.1"/>
    </source>
</evidence>
<dbReference type="GO" id="GO:0016020">
    <property type="term" value="C:membrane"/>
    <property type="evidence" value="ECO:0007669"/>
    <property type="project" value="InterPro"/>
</dbReference>
<keyword evidence="1" id="KW-0012">Acyltransferase</keyword>
<sequence>MREDVKSFNLSGMGCSGGAIGVDLVRRVLTSGGGGRCGVVVSTEVPSSGWYWGRERSKLVLNCLFRTGSAAVLMSTSRERRGRYEVVDSVRTGRAWEDRAYVSALREEDGEGIVGVNLTKDLMQAMIKEIGKGLRLGEGEVEAAMATLHRFRNQSSSSLWYQLEYLEKKGRVKEGDLVWQSGMGSGPKCCSVIWRCLDSSSISSSSSSKGA</sequence>
<dbReference type="Gene3D" id="3.40.47.10">
    <property type="match status" value="2"/>
</dbReference>
<keyword evidence="4" id="KW-1185">Reference proteome</keyword>
<dbReference type="InterPro" id="IPR012392">
    <property type="entry name" value="3-ktacl-CoA_syn"/>
</dbReference>
<comment type="caution">
    <text evidence="3">The sequence shown here is derived from an EMBL/GenBank/DDBJ whole genome shotgun (WGS) entry which is preliminary data.</text>
</comment>